<gene>
    <name evidence="3" type="primary">LOC118478452</name>
</gene>
<feature type="chain" id="PRO_5046489645" evidence="1">
    <location>
        <begin position="17"/>
        <end position="106"/>
    </location>
</feature>
<dbReference type="RefSeq" id="XP_035827958.1">
    <property type="nucleotide sequence ID" value="XM_035972065.1"/>
</dbReference>
<sequence length="106" mass="11550">MLKLKLVLLISVCLDPQKHLMHVLALGKEVSQIRALMTYAQQFSARVFPVSATTPLCATVRKDCTSWPPYFIQAGSLSLASGGVCPTGDLGAWQKQGRDQLQAGKY</sequence>
<dbReference type="GeneID" id="118478452"/>
<evidence type="ECO:0000313" key="2">
    <source>
        <dbReference type="Proteomes" id="UP000694888"/>
    </source>
</evidence>
<evidence type="ECO:0000256" key="1">
    <source>
        <dbReference type="SAM" id="SignalP"/>
    </source>
</evidence>
<feature type="signal peptide" evidence="1">
    <location>
        <begin position="1"/>
        <end position="16"/>
    </location>
</feature>
<keyword evidence="2" id="KW-1185">Reference proteome</keyword>
<organism evidence="2 3">
    <name type="scientific">Aplysia californica</name>
    <name type="common">California sea hare</name>
    <dbReference type="NCBI Taxonomy" id="6500"/>
    <lineage>
        <taxon>Eukaryota</taxon>
        <taxon>Metazoa</taxon>
        <taxon>Spiralia</taxon>
        <taxon>Lophotrochozoa</taxon>
        <taxon>Mollusca</taxon>
        <taxon>Gastropoda</taxon>
        <taxon>Heterobranchia</taxon>
        <taxon>Euthyneura</taxon>
        <taxon>Tectipleura</taxon>
        <taxon>Aplysiida</taxon>
        <taxon>Aplysioidea</taxon>
        <taxon>Aplysiidae</taxon>
        <taxon>Aplysia</taxon>
    </lineage>
</organism>
<name>A0ABM1VZW5_APLCA</name>
<proteinExistence type="predicted"/>
<reference evidence="3" key="1">
    <citation type="submission" date="2025-08" db="UniProtKB">
        <authorList>
            <consortium name="RefSeq"/>
        </authorList>
    </citation>
    <scope>IDENTIFICATION</scope>
</reference>
<protein>
    <submittedName>
        <fullName evidence="3">Minichromosome maintenance domain-containing protein 2-like</fullName>
    </submittedName>
</protein>
<keyword evidence="1" id="KW-0732">Signal</keyword>
<evidence type="ECO:0000313" key="3">
    <source>
        <dbReference type="RefSeq" id="XP_035827958.1"/>
    </source>
</evidence>
<accession>A0ABM1VZW5</accession>
<dbReference type="Proteomes" id="UP000694888">
    <property type="component" value="Unplaced"/>
</dbReference>